<keyword evidence="2" id="KW-0812">Transmembrane</keyword>
<dbReference type="OrthoDB" id="21678at2759"/>
<keyword evidence="2" id="KW-0472">Membrane</keyword>
<dbReference type="AlphaFoldDB" id="A0A6A6FAS1"/>
<gene>
    <name evidence="3" type="ORF">CERZMDRAFT_99160</name>
</gene>
<feature type="compositionally biased region" description="Polar residues" evidence="1">
    <location>
        <begin position="284"/>
        <end position="299"/>
    </location>
</feature>
<dbReference type="Proteomes" id="UP000799539">
    <property type="component" value="Unassembled WGS sequence"/>
</dbReference>
<evidence type="ECO:0000313" key="3">
    <source>
        <dbReference type="EMBL" id="KAF2210540.1"/>
    </source>
</evidence>
<name>A0A6A6FAS1_9PEZI</name>
<feature type="transmembrane region" description="Helical" evidence="2">
    <location>
        <begin position="199"/>
        <end position="223"/>
    </location>
</feature>
<evidence type="ECO:0000313" key="4">
    <source>
        <dbReference type="Proteomes" id="UP000799539"/>
    </source>
</evidence>
<keyword evidence="2" id="KW-1133">Transmembrane helix</keyword>
<feature type="compositionally biased region" description="Pro residues" evidence="1">
    <location>
        <begin position="401"/>
        <end position="410"/>
    </location>
</feature>
<feature type="region of interest" description="Disordered" evidence="1">
    <location>
        <begin position="335"/>
        <end position="363"/>
    </location>
</feature>
<feature type="region of interest" description="Disordered" evidence="1">
    <location>
        <begin position="284"/>
        <end position="310"/>
    </location>
</feature>
<reference evidence="3" key="1">
    <citation type="journal article" date="2020" name="Stud. Mycol.">
        <title>101 Dothideomycetes genomes: a test case for predicting lifestyles and emergence of pathogens.</title>
        <authorList>
            <person name="Haridas S."/>
            <person name="Albert R."/>
            <person name="Binder M."/>
            <person name="Bloem J."/>
            <person name="Labutti K."/>
            <person name="Salamov A."/>
            <person name="Andreopoulos B."/>
            <person name="Baker S."/>
            <person name="Barry K."/>
            <person name="Bills G."/>
            <person name="Bluhm B."/>
            <person name="Cannon C."/>
            <person name="Castanera R."/>
            <person name="Culley D."/>
            <person name="Daum C."/>
            <person name="Ezra D."/>
            <person name="Gonzalez J."/>
            <person name="Henrissat B."/>
            <person name="Kuo A."/>
            <person name="Liang C."/>
            <person name="Lipzen A."/>
            <person name="Lutzoni F."/>
            <person name="Magnuson J."/>
            <person name="Mondo S."/>
            <person name="Nolan M."/>
            <person name="Ohm R."/>
            <person name="Pangilinan J."/>
            <person name="Park H.-J."/>
            <person name="Ramirez L."/>
            <person name="Alfaro M."/>
            <person name="Sun H."/>
            <person name="Tritt A."/>
            <person name="Yoshinaga Y."/>
            <person name="Zwiers L.-H."/>
            <person name="Turgeon B."/>
            <person name="Goodwin S."/>
            <person name="Spatafora J."/>
            <person name="Crous P."/>
            <person name="Grigoriev I."/>
        </authorList>
    </citation>
    <scope>NUCLEOTIDE SEQUENCE</scope>
    <source>
        <strain evidence="3">SCOH1-5</strain>
    </source>
</reference>
<feature type="region of interest" description="Disordered" evidence="1">
    <location>
        <begin position="1"/>
        <end position="30"/>
    </location>
</feature>
<feature type="compositionally biased region" description="Polar residues" evidence="1">
    <location>
        <begin position="252"/>
        <end position="265"/>
    </location>
</feature>
<organism evidence="3 4">
    <name type="scientific">Cercospora zeae-maydis SCOH1-5</name>
    <dbReference type="NCBI Taxonomy" id="717836"/>
    <lineage>
        <taxon>Eukaryota</taxon>
        <taxon>Fungi</taxon>
        <taxon>Dikarya</taxon>
        <taxon>Ascomycota</taxon>
        <taxon>Pezizomycotina</taxon>
        <taxon>Dothideomycetes</taxon>
        <taxon>Dothideomycetidae</taxon>
        <taxon>Mycosphaerellales</taxon>
        <taxon>Mycosphaerellaceae</taxon>
        <taxon>Cercospora</taxon>
    </lineage>
</organism>
<protein>
    <submittedName>
        <fullName evidence="3">Uncharacterized protein</fullName>
    </submittedName>
</protein>
<evidence type="ECO:0000256" key="2">
    <source>
        <dbReference type="SAM" id="Phobius"/>
    </source>
</evidence>
<feature type="region of interest" description="Disordered" evidence="1">
    <location>
        <begin position="392"/>
        <end position="512"/>
    </location>
</feature>
<keyword evidence="4" id="KW-1185">Reference proteome</keyword>
<accession>A0A6A6FAS1</accession>
<dbReference type="EMBL" id="ML992680">
    <property type="protein sequence ID" value="KAF2210540.1"/>
    <property type="molecule type" value="Genomic_DNA"/>
</dbReference>
<evidence type="ECO:0000256" key="1">
    <source>
        <dbReference type="SAM" id="MobiDB-lite"/>
    </source>
</evidence>
<feature type="region of interest" description="Disordered" evidence="1">
    <location>
        <begin position="237"/>
        <end position="265"/>
    </location>
</feature>
<proteinExistence type="predicted"/>
<feature type="compositionally biased region" description="Basic residues" evidence="1">
    <location>
        <begin position="240"/>
        <end position="250"/>
    </location>
</feature>
<sequence length="512" mass="55622">MAPTTATQSENPPAANTTDVDQSVATPISSPSCQLSDQVLATSYATEQGPMSPDAILQLLRNQVCNDGLCQAPQGIDPSAVVVARDDVSLYKKCEISVGLANGLEGYVFRQTEPFGELQNECSTSIDNMIDDIGTLAKACWWVGTHTNQVYQAGFRSLNPTDSSSLHMQQHIAIAGTLADASPPGEVQITRQGSTPKQVIPIVVGVAVGVLCIAIGLVIFLIWRRNKRERQRWRAALERRARRKARKHTPGHGNTTSAHSTTLLGSLTSGNKSWNLLGTAHNQTAALPPEESQSTTATQENEKIPVNDDTVAAGLHDEAIARRLQRKYDAAHERNLQASHDGNGREERVLSPQPPNYDAVNAGNAMDMVQGPMANRVSHFAPALSPDRCRFSSVTREDEPPPPPPPPLPLPSARTTDGVVGSMAGRRDSDEYIIPPEEPRKVRNPNVWRGTGEDRRHYVFPPQRPLPKRPLPERPAHSPVGWRDTIEPIEAHGVPGSSGVRSPRGWKAADDE</sequence>